<reference evidence="2 3" key="1">
    <citation type="journal article" date="2014" name="BMC Microbiol.">
        <title>The oxygen-independent metabolism of cyclic monoterpenes in Castellaniella defragrans 65Phen.</title>
        <authorList>
            <person name="Petasch J."/>
            <person name="Disch E.M."/>
            <person name="Markert S."/>
            <person name="Becher D."/>
            <person name="Schweder T."/>
            <person name="Huttel B."/>
            <person name="Reinhardt R."/>
            <person name="Harder J."/>
        </authorList>
    </citation>
    <scope>NUCLEOTIDE SEQUENCE [LARGE SCALE GENOMIC DNA]</scope>
    <source>
        <strain evidence="2">65Phen</strain>
    </source>
</reference>
<keyword evidence="3" id="KW-1185">Reference proteome</keyword>
<accession>W8WSL6</accession>
<dbReference type="Proteomes" id="UP000019805">
    <property type="component" value="Chromosome"/>
</dbReference>
<feature type="compositionally biased region" description="Basic and acidic residues" evidence="1">
    <location>
        <begin position="9"/>
        <end position="20"/>
    </location>
</feature>
<evidence type="ECO:0000256" key="1">
    <source>
        <dbReference type="SAM" id="MobiDB-lite"/>
    </source>
</evidence>
<dbReference type="EMBL" id="HG916765">
    <property type="protein sequence ID" value="CDM22514.1"/>
    <property type="molecule type" value="Genomic_DNA"/>
</dbReference>
<organism evidence="2 3">
    <name type="scientific">Castellaniella defragrans (strain DSM 12143 / CCUG 39792 / 65Phen)</name>
    <name type="common">Alcaligenes defragrans</name>
    <dbReference type="NCBI Taxonomy" id="1437824"/>
    <lineage>
        <taxon>Bacteria</taxon>
        <taxon>Pseudomonadati</taxon>
        <taxon>Pseudomonadota</taxon>
        <taxon>Betaproteobacteria</taxon>
        <taxon>Burkholderiales</taxon>
        <taxon>Alcaligenaceae</taxon>
        <taxon>Castellaniella</taxon>
    </lineage>
</organism>
<evidence type="ECO:0000313" key="3">
    <source>
        <dbReference type="Proteomes" id="UP000019805"/>
    </source>
</evidence>
<sequence length="52" mass="5340">MTADVARAAGEKDVHARGESMRGMWNGTSGAAAPSGEATRGRRTARGGRRPG</sequence>
<proteinExistence type="predicted"/>
<dbReference type="AlphaFoldDB" id="W8WSL6"/>
<dbReference type="HOGENOM" id="CLU_3078021_0_0_4"/>
<gene>
    <name evidence="2" type="ORF">BN940_00166</name>
</gene>
<dbReference type="KEGG" id="cdn:BN940_00166"/>
<protein>
    <submittedName>
        <fullName evidence="2">Uncharacterized protein</fullName>
    </submittedName>
</protein>
<name>W8WSL6_CASD6</name>
<feature type="compositionally biased region" description="Basic residues" evidence="1">
    <location>
        <begin position="41"/>
        <end position="52"/>
    </location>
</feature>
<evidence type="ECO:0000313" key="2">
    <source>
        <dbReference type="EMBL" id="CDM22514.1"/>
    </source>
</evidence>
<feature type="region of interest" description="Disordered" evidence="1">
    <location>
        <begin position="1"/>
        <end position="52"/>
    </location>
</feature>